<dbReference type="NCBIfam" id="TIGR01557">
    <property type="entry name" value="myb_SHAQKYF"/>
    <property type="match status" value="1"/>
</dbReference>
<dbReference type="InterPro" id="IPR001005">
    <property type="entry name" value="SANT/Myb"/>
</dbReference>
<dbReference type="PROSITE" id="PS51294">
    <property type="entry name" value="HTH_MYB"/>
    <property type="match status" value="1"/>
</dbReference>
<gene>
    <name evidence="7" type="ORF">SteCoe_26726</name>
</gene>
<keyword evidence="8" id="KW-1185">Reference proteome</keyword>
<comment type="caution">
    <text evidence="7">The sequence shown here is derived from an EMBL/GenBank/DDBJ whole genome shotgun (WGS) entry which is preliminary data.</text>
</comment>
<dbReference type="InterPro" id="IPR006447">
    <property type="entry name" value="Myb_dom_plants"/>
</dbReference>
<evidence type="ECO:0000313" key="7">
    <source>
        <dbReference type="EMBL" id="OMJ74371.1"/>
    </source>
</evidence>
<evidence type="ECO:0000256" key="1">
    <source>
        <dbReference type="ARBA" id="ARBA00023015"/>
    </source>
</evidence>
<keyword evidence="2" id="KW-0804">Transcription</keyword>
<reference evidence="7 8" key="1">
    <citation type="submission" date="2016-11" db="EMBL/GenBank/DDBJ databases">
        <title>The macronuclear genome of Stentor coeruleus: a giant cell with tiny introns.</title>
        <authorList>
            <person name="Slabodnick M."/>
            <person name="Ruby J.G."/>
            <person name="Reiff S.B."/>
            <person name="Swart E.C."/>
            <person name="Gosai S."/>
            <person name="Prabakaran S."/>
            <person name="Witkowska E."/>
            <person name="Larue G.E."/>
            <person name="Fisher S."/>
            <person name="Freeman R.M."/>
            <person name="Gunawardena J."/>
            <person name="Chu W."/>
            <person name="Stover N.A."/>
            <person name="Gregory B.D."/>
            <person name="Nowacki M."/>
            <person name="Derisi J."/>
            <person name="Roy S.W."/>
            <person name="Marshall W.F."/>
            <person name="Sood P."/>
        </authorList>
    </citation>
    <scope>NUCLEOTIDE SEQUENCE [LARGE SCALE GENOMIC DNA]</scope>
    <source>
        <strain evidence="7">WM001</strain>
    </source>
</reference>
<evidence type="ECO:0000256" key="2">
    <source>
        <dbReference type="ARBA" id="ARBA00023163"/>
    </source>
</evidence>
<proteinExistence type="predicted"/>
<feature type="region of interest" description="Disordered" evidence="4">
    <location>
        <begin position="113"/>
        <end position="132"/>
    </location>
</feature>
<protein>
    <submittedName>
        <fullName evidence="7">Uncharacterized protein</fullName>
    </submittedName>
</protein>
<evidence type="ECO:0000256" key="4">
    <source>
        <dbReference type="SAM" id="MobiDB-lite"/>
    </source>
</evidence>
<dbReference type="CDD" id="cd00167">
    <property type="entry name" value="SANT"/>
    <property type="match status" value="1"/>
</dbReference>
<sequence length="132" mass="15328">MSDENGGASSKRGRWTKEEQNLFNLAFQWHGKDWKKLSEIIATRSIVQIRSHAQKYCKKIENRQSKELSTPKVYVIEGALNDLNDYISNHCSNSYKKYLDFQQALMYSQFPSTTPHENKTCEASLKSELHHS</sequence>
<dbReference type="GO" id="GO:0003677">
    <property type="term" value="F:DNA binding"/>
    <property type="evidence" value="ECO:0007669"/>
    <property type="project" value="InterPro"/>
</dbReference>
<dbReference type="SMART" id="SM00717">
    <property type="entry name" value="SANT"/>
    <property type="match status" value="1"/>
</dbReference>
<feature type="domain" description="Myb-like" evidence="5">
    <location>
        <begin position="7"/>
        <end position="57"/>
    </location>
</feature>
<dbReference type="AlphaFoldDB" id="A0A1R2BC57"/>
<dbReference type="Gene3D" id="1.10.10.60">
    <property type="entry name" value="Homeodomain-like"/>
    <property type="match status" value="1"/>
</dbReference>
<dbReference type="Pfam" id="PF00249">
    <property type="entry name" value="Myb_DNA-binding"/>
    <property type="match status" value="1"/>
</dbReference>
<dbReference type="OrthoDB" id="342406at2759"/>
<accession>A0A1R2BC57</accession>
<evidence type="ECO:0000259" key="5">
    <source>
        <dbReference type="PROSITE" id="PS50090"/>
    </source>
</evidence>
<evidence type="ECO:0000259" key="6">
    <source>
        <dbReference type="PROSITE" id="PS51294"/>
    </source>
</evidence>
<dbReference type="PROSITE" id="PS50090">
    <property type="entry name" value="MYB_LIKE"/>
    <property type="match status" value="1"/>
</dbReference>
<evidence type="ECO:0000256" key="3">
    <source>
        <dbReference type="ARBA" id="ARBA00023242"/>
    </source>
</evidence>
<name>A0A1R2BC57_9CILI</name>
<evidence type="ECO:0000313" key="8">
    <source>
        <dbReference type="Proteomes" id="UP000187209"/>
    </source>
</evidence>
<feature type="compositionally biased region" description="Basic and acidic residues" evidence="4">
    <location>
        <begin position="116"/>
        <end position="132"/>
    </location>
</feature>
<dbReference type="EMBL" id="MPUH01000756">
    <property type="protein sequence ID" value="OMJ74371.1"/>
    <property type="molecule type" value="Genomic_DNA"/>
</dbReference>
<dbReference type="PANTHER" id="PTHR12802">
    <property type="entry name" value="SWI/SNF COMPLEX-RELATED"/>
    <property type="match status" value="1"/>
</dbReference>
<organism evidence="7 8">
    <name type="scientific">Stentor coeruleus</name>
    <dbReference type="NCBI Taxonomy" id="5963"/>
    <lineage>
        <taxon>Eukaryota</taxon>
        <taxon>Sar</taxon>
        <taxon>Alveolata</taxon>
        <taxon>Ciliophora</taxon>
        <taxon>Postciliodesmatophora</taxon>
        <taxon>Heterotrichea</taxon>
        <taxon>Heterotrichida</taxon>
        <taxon>Stentoridae</taxon>
        <taxon>Stentor</taxon>
    </lineage>
</organism>
<keyword evidence="1" id="KW-0805">Transcription regulation</keyword>
<dbReference type="Proteomes" id="UP000187209">
    <property type="component" value="Unassembled WGS sequence"/>
</dbReference>
<dbReference type="SUPFAM" id="SSF46689">
    <property type="entry name" value="Homeodomain-like"/>
    <property type="match status" value="1"/>
</dbReference>
<feature type="domain" description="HTH myb-type" evidence="6">
    <location>
        <begin position="11"/>
        <end position="61"/>
    </location>
</feature>
<keyword evidence="3" id="KW-0539">Nucleus</keyword>
<dbReference type="InterPro" id="IPR017930">
    <property type="entry name" value="Myb_dom"/>
</dbReference>
<dbReference type="InterPro" id="IPR009057">
    <property type="entry name" value="Homeodomain-like_sf"/>
</dbReference>